<dbReference type="PANTHER" id="PTHR12128">
    <property type="entry name" value="DIHYDRODIPICOLINATE SYNTHASE"/>
    <property type="match status" value="1"/>
</dbReference>
<dbReference type="SMART" id="SM01130">
    <property type="entry name" value="DHDPS"/>
    <property type="match status" value="1"/>
</dbReference>
<evidence type="ECO:0000313" key="2">
    <source>
        <dbReference type="Proteomes" id="UP001592582"/>
    </source>
</evidence>
<dbReference type="Proteomes" id="UP001592582">
    <property type="component" value="Unassembled WGS sequence"/>
</dbReference>
<dbReference type="Gene3D" id="3.20.20.70">
    <property type="entry name" value="Aldolase class I"/>
    <property type="match status" value="1"/>
</dbReference>
<keyword evidence="2" id="KW-1185">Reference proteome</keyword>
<dbReference type="EMBL" id="JBHEZX010000001">
    <property type="protein sequence ID" value="MFC1407960.1"/>
    <property type="molecule type" value="Genomic_DNA"/>
</dbReference>
<dbReference type="GO" id="GO:0008840">
    <property type="term" value="F:4-hydroxy-tetrahydrodipicolinate synthase activity"/>
    <property type="evidence" value="ECO:0007669"/>
    <property type="project" value="UniProtKB-EC"/>
</dbReference>
<dbReference type="GO" id="GO:0047448">
    <property type="term" value="F:5-dehydro-4-deoxyglucarate dehydratase activity"/>
    <property type="evidence" value="ECO:0007669"/>
    <property type="project" value="UniProtKB-EC"/>
</dbReference>
<sequence>MLDTVVAIPVTPFAPDGGVDWDAHAALIGRLVAHGISTVTVNGNTGEFYALTPSEARRAVESAVAAVAAAGGGAEVVVGVGLDLPGATAAARHAAGAGAGALMIHQPVHPYRSAEGWIDYHRAIADAAPGLGVVLYVRDERIGGAEIRALADRCPNLIGVKYAVPDPVRFASVARDTRSDRLGWVAGLAELSAPGYWAAGATGFTSGLVNVVPELSLALLFALRDGDYPEAMRIWESARGFEELRAADAAADNVSVVKEALAQLGLCDRAVRPPSRLLPGPVRARIAESLADWQKEGWL</sequence>
<dbReference type="EC" id="4.2.1.41" evidence="1"/>
<accession>A0ABV6V2M0</accession>
<dbReference type="CDD" id="cd00408">
    <property type="entry name" value="DHDPS-like"/>
    <property type="match status" value="1"/>
</dbReference>
<dbReference type="PANTHER" id="PTHR12128:SF19">
    <property type="entry name" value="5-DEHYDRO-4-DEOXYGLUCARATE DEHYDRATASE 2-RELATED"/>
    <property type="match status" value="1"/>
</dbReference>
<dbReference type="SUPFAM" id="SSF51569">
    <property type="entry name" value="Aldolase"/>
    <property type="match status" value="1"/>
</dbReference>
<reference evidence="1 2" key="1">
    <citation type="submission" date="2024-09" db="EMBL/GenBank/DDBJ databases">
        <authorList>
            <person name="Lee S.D."/>
        </authorList>
    </citation>
    <scope>NUCLEOTIDE SEQUENCE [LARGE SCALE GENOMIC DNA]</scope>
    <source>
        <strain evidence="1 2">N1-1</strain>
    </source>
</reference>
<evidence type="ECO:0000313" key="1">
    <source>
        <dbReference type="EMBL" id="MFC1407960.1"/>
    </source>
</evidence>
<dbReference type="InterPro" id="IPR002220">
    <property type="entry name" value="DapA-like"/>
</dbReference>
<dbReference type="Pfam" id="PF00701">
    <property type="entry name" value="DHDPS"/>
    <property type="match status" value="1"/>
</dbReference>
<dbReference type="InterPro" id="IPR013785">
    <property type="entry name" value="Aldolase_TIM"/>
</dbReference>
<dbReference type="PIRSF" id="PIRSF001365">
    <property type="entry name" value="DHDPS"/>
    <property type="match status" value="1"/>
</dbReference>
<gene>
    <name evidence="1" type="ORF">ACEZDG_01560</name>
</gene>
<keyword evidence="1" id="KW-0456">Lyase</keyword>
<name>A0ABV6V2M0_9ACTN</name>
<comment type="caution">
    <text evidence="1">The sequence shown here is derived from an EMBL/GenBank/DDBJ whole genome shotgun (WGS) entry which is preliminary data.</text>
</comment>
<organism evidence="1 2">
    <name type="scientific">Streptacidiphilus alkalitolerans</name>
    <dbReference type="NCBI Taxonomy" id="3342712"/>
    <lineage>
        <taxon>Bacteria</taxon>
        <taxon>Bacillati</taxon>
        <taxon>Actinomycetota</taxon>
        <taxon>Actinomycetes</taxon>
        <taxon>Kitasatosporales</taxon>
        <taxon>Streptomycetaceae</taxon>
        <taxon>Streptacidiphilus</taxon>
    </lineage>
</organism>
<dbReference type="GO" id="GO:0008747">
    <property type="term" value="F:N-acetylneuraminate lyase activity"/>
    <property type="evidence" value="ECO:0007669"/>
    <property type="project" value="UniProtKB-EC"/>
</dbReference>
<protein>
    <submittedName>
        <fullName evidence="1">Dihydrodipicolinate synthase family protein</fullName>
        <ecNumber evidence="1">4.1.3.3</ecNumber>
        <ecNumber evidence="1">4.2.1.41</ecNumber>
        <ecNumber evidence="1">4.3.3.7</ecNumber>
    </submittedName>
</protein>
<dbReference type="EC" id="4.3.3.7" evidence="1"/>
<proteinExistence type="predicted"/>
<dbReference type="EC" id="4.1.3.3" evidence="1"/>